<dbReference type="SUPFAM" id="SSF51182">
    <property type="entry name" value="RmlC-like cupins"/>
    <property type="match status" value="1"/>
</dbReference>
<keyword evidence="7" id="KW-1185">Reference proteome</keyword>
<dbReference type="SMART" id="SM00342">
    <property type="entry name" value="HTH_ARAC"/>
    <property type="match status" value="1"/>
</dbReference>
<dbReference type="Pfam" id="PF12833">
    <property type="entry name" value="HTH_18"/>
    <property type="match status" value="1"/>
</dbReference>
<feature type="region of interest" description="Disordered" evidence="4">
    <location>
        <begin position="1"/>
        <end position="22"/>
    </location>
</feature>
<dbReference type="AlphaFoldDB" id="A0A108U770"/>
<evidence type="ECO:0000256" key="2">
    <source>
        <dbReference type="ARBA" id="ARBA00023125"/>
    </source>
</evidence>
<dbReference type="PRINTS" id="PR00032">
    <property type="entry name" value="HTHARAC"/>
</dbReference>
<keyword evidence="1" id="KW-0805">Transcription regulation</keyword>
<dbReference type="InterPro" id="IPR011051">
    <property type="entry name" value="RmlC_Cupin_sf"/>
</dbReference>
<gene>
    <name evidence="6" type="ORF">AZ78_1359</name>
</gene>
<accession>A0A108U770</accession>
<name>A0A108U770_9GAMM</name>
<dbReference type="Proteomes" id="UP000023435">
    <property type="component" value="Unassembled WGS sequence"/>
</dbReference>
<dbReference type="PANTHER" id="PTHR46796">
    <property type="entry name" value="HTH-TYPE TRANSCRIPTIONAL ACTIVATOR RHAS-RELATED"/>
    <property type="match status" value="1"/>
</dbReference>
<sequence length="305" mass="33435">MSDALSVSPPPPAIPVVSHPDPGQRELMRRELTLGDGVQFAFAAERIAEPTQWSVHHDRHTLIVHLDGTMRRLETRIEGVGRLRAPAAAGDLWLIPAGRRYQGEARGGEIAYAELTIDPARYPGLRDTPAGGTDLAARMKHHDPLVHALAARLAQLSSESDDLAAMLCDALSQSLCLHLLREHGAAAAPSRPPREPSPRLSEPQRRRVEDYIASHLDQPIRLAALAALTGLSTHRLLIAFRASFGATPIQYVLAQRLQRVCLRLRRGDDDITTIAIGSGFSSHSHLSAVFKRQYGITPSEYRQRG</sequence>
<dbReference type="InterPro" id="IPR018062">
    <property type="entry name" value="HTH_AraC-typ_CS"/>
</dbReference>
<keyword evidence="3" id="KW-0804">Transcription</keyword>
<feature type="region of interest" description="Disordered" evidence="4">
    <location>
        <begin position="186"/>
        <end position="205"/>
    </location>
</feature>
<dbReference type="InterPro" id="IPR009057">
    <property type="entry name" value="Homeodomain-like_sf"/>
</dbReference>
<dbReference type="GO" id="GO:0043565">
    <property type="term" value="F:sequence-specific DNA binding"/>
    <property type="evidence" value="ECO:0007669"/>
    <property type="project" value="InterPro"/>
</dbReference>
<dbReference type="PROSITE" id="PS00041">
    <property type="entry name" value="HTH_ARAC_FAMILY_1"/>
    <property type="match status" value="1"/>
</dbReference>
<feature type="domain" description="HTH araC/xylS-type" evidence="5">
    <location>
        <begin position="206"/>
        <end position="304"/>
    </location>
</feature>
<dbReference type="InterPro" id="IPR050204">
    <property type="entry name" value="AraC_XylS_family_regulators"/>
</dbReference>
<evidence type="ECO:0000256" key="1">
    <source>
        <dbReference type="ARBA" id="ARBA00023015"/>
    </source>
</evidence>
<feature type="compositionally biased region" description="Basic and acidic residues" evidence="4">
    <location>
        <begin position="192"/>
        <end position="205"/>
    </location>
</feature>
<evidence type="ECO:0000256" key="4">
    <source>
        <dbReference type="SAM" id="MobiDB-lite"/>
    </source>
</evidence>
<evidence type="ECO:0000259" key="5">
    <source>
        <dbReference type="PROSITE" id="PS01124"/>
    </source>
</evidence>
<protein>
    <submittedName>
        <fullName evidence="6">Transcriptional regulator, AraC family</fullName>
    </submittedName>
</protein>
<evidence type="ECO:0000256" key="3">
    <source>
        <dbReference type="ARBA" id="ARBA00023163"/>
    </source>
</evidence>
<keyword evidence="2" id="KW-0238">DNA-binding</keyword>
<dbReference type="PROSITE" id="PS01124">
    <property type="entry name" value="HTH_ARAC_FAMILY_2"/>
    <property type="match status" value="1"/>
</dbReference>
<comment type="caution">
    <text evidence="6">The sequence shown here is derived from an EMBL/GenBank/DDBJ whole genome shotgun (WGS) entry which is preliminary data.</text>
</comment>
<evidence type="ECO:0000313" key="7">
    <source>
        <dbReference type="Proteomes" id="UP000023435"/>
    </source>
</evidence>
<evidence type="ECO:0000313" key="6">
    <source>
        <dbReference type="EMBL" id="KWS03810.1"/>
    </source>
</evidence>
<dbReference type="Gene3D" id="1.10.10.60">
    <property type="entry name" value="Homeodomain-like"/>
    <property type="match status" value="1"/>
</dbReference>
<dbReference type="InterPro" id="IPR020449">
    <property type="entry name" value="Tscrpt_reg_AraC-type_HTH"/>
</dbReference>
<organism evidence="6 7">
    <name type="scientific">Lysobacter capsici AZ78</name>
    <dbReference type="NCBI Taxonomy" id="1444315"/>
    <lineage>
        <taxon>Bacteria</taxon>
        <taxon>Pseudomonadati</taxon>
        <taxon>Pseudomonadota</taxon>
        <taxon>Gammaproteobacteria</taxon>
        <taxon>Lysobacterales</taxon>
        <taxon>Lysobacteraceae</taxon>
        <taxon>Lysobacter</taxon>
    </lineage>
</organism>
<reference evidence="6 7" key="1">
    <citation type="journal article" date="2014" name="Genome Announc.">
        <title>Draft Genome Sequence of Lysobacter capsici AZ78, a Bacterium Antagonistic to Plant-Pathogenic Oomycetes.</title>
        <authorList>
            <person name="Puopolo G."/>
            <person name="Sonego P."/>
            <person name="Engelen K."/>
            <person name="Pertot I."/>
        </authorList>
    </citation>
    <scope>NUCLEOTIDE SEQUENCE [LARGE SCALE GENOMIC DNA]</scope>
    <source>
        <strain evidence="6 7">AZ78</strain>
    </source>
</reference>
<dbReference type="GO" id="GO:0003700">
    <property type="term" value="F:DNA-binding transcription factor activity"/>
    <property type="evidence" value="ECO:0007669"/>
    <property type="project" value="InterPro"/>
</dbReference>
<dbReference type="SUPFAM" id="SSF46689">
    <property type="entry name" value="Homeodomain-like"/>
    <property type="match status" value="2"/>
</dbReference>
<dbReference type="EMBL" id="JAJA02000001">
    <property type="protein sequence ID" value="KWS03810.1"/>
    <property type="molecule type" value="Genomic_DNA"/>
</dbReference>
<proteinExistence type="predicted"/>
<dbReference type="InterPro" id="IPR018060">
    <property type="entry name" value="HTH_AraC"/>
</dbReference>